<dbReference type="Proteomes" id="UP000499080">
    <property type="component" value="Unassembled WGS sequence"/>
</dbReference>
<protein>
    <submittedName>
        <fullName evidence="1">Uncharacterized protein</fullName>
    </submittedName>
</protein>
<accession>A0A4Y2LSV7</accession>
<reference evidence="1 2" key="1">
    <citation type="journal article" date="2019" name="Sci. Rep.">
        <title>Orb-weaving spider Araneus ventricosus genome elucidates the spidroin gene catalogue.</title>
        <authorList>
            <person name="Kono N."/>
            <person name="Nakamura H."/>
            <person name="Ohtoshi R."/>
            <person name="Moran D.A.P."/>
            <person name="Shinohara A."/>
            <person name="Yoshida Y."/>
            <person name="Fujiwara M."/>
            <person name="Mori M."/>
            <person name="Tomita M."/>
            <person name="Arakawa K."/>
        </authorList>
    </citation>
    <scope>NUCLEOTIDE SEQUENCE [LARGE SCALE GENOMIC DNA]</scope>
</reference>
<keyword evidence="2" id="KW-1185">Reference proteome</keyword>
<evidence type="ECO:0000313" key="2">
    <source>
        <dbReference type="Proteomes" id="UP000499080"/>
    </source>
</evidence>
<sequence>MPRKRYLTLEEAIQKLFEDDTYDQEQSDIDIVVVPRENAEGGDEEEGNYNILYHDNDYFSLGYCRSLKTSKRCETISNGFNEERKIYPNYMRGLNFLPLTMIDLSQKFFNSHSPNAHEKSEESATQLPIDVQDKLKMYASDLRNIRTPED</sequence>
<comment type="caution">
    <text evidence="1">The sequence shown here is derived from an EMBL/GenBank/DDBJ whole genome shotgun (WGS) entry which is preliminary data.</text>
</comment>
<dbReference type="AlphaFoldDB" id="A0A4Y2LSV7"/>
<gene>
    <name evidence="1" type="ORF">AVEN_245351_1</name>
</gene>
<name>A0A4Y2LSV7_ARAVE</name>
<dbReference type="EMBL" id="BGPR01006311">
    <property type="protein sequence ID" value="GBN17891.1"/>
    <property type="molecule type" value="Genomic_DNA"/>
</dbReference>
<proteinExistence type="predicted"/>
<evidence type="ECO:0000313" key="1">
    <source>
        <dbReference type="EMBL" id="GBN17891.1"/>
    </source>
</evidence>
<organism evidence="1 2">
    <name type="scientific">Araneus ventricosus</name>
    <name type="common">Orbweaver spider</name>
    <name type="synonym">Epeira ventricosa</name>
    <dbReference type="NCBI Taxonomy" id="182803"/>
    <lineage>
        <taxon>Eukaryota</taxon>
        <taxon>Metazoa</taxon>
        <taxon>Ecdysozoa</taxon>
        <taxon>Arthropoda</taxon>
        <taxon>Chelicerata</taxon>
        <taxon>Arachnida</taxon>
        <taxon>Araneae</taxon>
        <taxon>Araneomorphae</taxon>
        <taxon>Entelegynae</taxon>
        <taxon>Araneoidea</taxon>
        <taxon>Araneidae</taxon>
        <taxon>Araneus</taxon>
    </lineage>
</organism>